<dbReference type="RefSeq" id="WP_088077183.1">
    <property type="nucleotide sequence ID" value="NZ_JAHQCR010000008.1"/>
</dbReference>
<dbReference type="SFLD" id="SFLDG01140">
    <property type="entry name" value="C2.B:_Phosphomannomutase_and_P"/>
    <property type="match status" value="1"/>
</dbReference>
<dbReference type="Gene3D" id="3.40.50.1000">
    <property type="entry name" value="HAD superfamily/HAD-like"/>
    <property type="match status" value="1"/>
</dbReference>
<dbReference type="InterPro" id="IPR036412">
    <property type="entry name" value="HAD-like_sf"/>
</dbReference>
<comment type="caution">
    <text evidence="1">The sequence shown here is derived from an EMBL/GenBank/DDBJ whole genome shotgun (WGS) entry which is preliminary data.</text>
</comment>
<evidence type="ECO:0000313" key="1">
    <source>
        <dbReference type="EMBL" id="MBU9719976.1"/>
    </source>
</evidence>
<accession>A0ABS6JN41</accession>
<gene>
    <name evidence="1" type="ORF">KS407_00800</name>
</gene>
<dbReference type="Proteomes" id="UP000790580">
    <property type="component" value="Unassembled WGS sequence"/>
</dbReference>
<dbReference type="SFLD" id="SFLDS00003">
    <property type="entry name" value="Haloacid_Dehalogenase"/>
    <property type="match status" value="1"/>
</dbReference>
<dbReference type="Gene3D" id="3.30.1240.10">
    <property type="match status" value="1"/>
</dbReference>
<name>A0ABS6JN41_9BACI</name>
<sequence length="245" mass="27335">MNKQYKLIALDMDGTLLNDQHAVPEENALAIKEAQEKGIHVVLSTGRSLASCREYAQALKLSSYLVTVNGSEIYDEHGELIEQNPIQADYIQMMWDLRNEHKTGYWAVSENKVWNNTDDLTDIPSHQWLKFGFDIEDNKVRETILEHLSKNKDLEISNSSPTNLEVNAVGVNKAVALTKVCERLEITMDEVIAMGDSLNDLAMITEAGFGVAMGNAQDKVKDAANWVTDTNNNAGVGKAIRKWVL</sequence>
<dbReference type="GO" id="GO:0016787">
    <property type="term" value="F:hydrolase activity"/>
    <property type="evidence" value="ECO:0007669"/>
    <property type="project" value="UniProtKB-KW"/>
</dbReference>
<dbReference type="NCBIfam" id="TIGR01484">
    <property type="entry name" value="HAD-SF-IIB"/>
    <property type="match status" value="1"/>
</dbReference>
<proteinExistence type="predicted"/>
<dbReference type="CDD" id="cd07516">
    <property type="entry name" value="HAD_Pase"/>
    <property type="match status" value="1"/>
</dbReference>
<keyword evidence="2" id="KW-1185">Reference proteome</keyword>
<dbReference type="Pfam" id="PF08282">
    <property type="entry name" value="Hydrolase_3"/>
    <property type="match status" value="1"/>
</dbReference>
<organism evidence="1 2">
    <name type="scientific">Evansella alkalicola</name>
    <dbReference type="NCBI Taxonomy" id="745819"/>
    <lineage>
        <taxon>Bacteria</taxon>
        <taxon>Bacillati</taxon>
        <taxon>Bacillota</taxon>
        <taxon>Bacilli</taxon>
        <taxon>Bacillales</taxon>
        <taxon>Bacillaceae</taxon>
        <taxon>Evansella</taxon>
    </lineage>
</organism>
<dbReference type="SFLD" id="SFLDG01144">
    <property type="entry name" value="C2.B.4:_PGP_Like"/>
    <property type="match status" value="1"/>
</dbReference>
<protein>
    <submittedName>
        <fullName evidence="1">Cof-type HAD-IIB family hydrolase</fullName>
    </submittedName>
</protein>
<dbReference type="PANTHER" id="PTHR10000">
    <property type="entry name" value="PHOSPHOSERINE PHOSPHATASE"/>
    <property type="match status" value="1"/>
</dbReference>
<dbReference type="EMBL" id="JAHQCR010000008">
    <property type="protein sequence ID" value="MBU9719976.1"/>
    <property type="molecule type" value="Genomic_DNA"/>
</dbReference>
<dbReference type="PROSITE" id="PS01228">
    <property type="entry name" value="COF_1"/>
    <property type="match status" value="1"/>
</dbReference>
<dbReference type="PROSITE" id="PS01229">
    <property type="entry name" value="COF_2"/>
    <property type="match status" value="1"/>
</dbReference>
<dbReference type="SUPFAM" id="SSF56784">
    <property type="entry name" value="HAD-like"/>
    <property type="match status" value="1"/>
</dbReference>
<evidence type="ECO:0000313" key="2">
    <source>
        <dbReference type="Proteomes" id="UP000790580"/>
    </source>
</evidence>
<reference evidence="1 2" key="1">
    <citation type="submission" date="2021-06" db="EMBL/GenBank/DDBJ databases">
        <title>Bacillus sp. RD4P76, an endophyte from a halophyte.</title>
        <authorList>
            <person name="Sun J.-Q."/>
        </authorList>
    </citation>
    <scope>NUCLEOTIDE SEQUENCE [LARGE SCALE GENOMIC DNA]</scope>
    <source>
        <strain evidence="1 2">JCM 17098</strain>
    </source>
</reference>
<dbReference type="InterPro" id="IPR006379">
    <property type="entry name" value="HAD-SF_hydro_IIB"/>
</dbReference>
<keyword evidence="1" id="KW-0378">Hydrolase</keyword>
<dbReference type="PANTHER" id="PTHR10000:SF55">
    <property type="entry name" value="5-AMINO-6-(5-PHOSPHO-D-RIBITYLAMINO)URACIL PHOSPHATASE YCSE"/>
    <property type="match status" value="1"/>
</dbReference>
<dbReference type="InterPro" id="IPR023214">
    <property type="entry name" value="HAD_sf"/>
</dbReference>